<proteinExistence type="predicted"/>
<dbReference type="AlphaFoldDB" id="A0A6I4P542"/>
<gene>
    <name evidence="2" type="ORF">GB864_08665</name>
</gene>
<dbReference type="SUPFAM" id="SSF52540">
    <property type="entry name" value="P-loop containing nucleoside triphosphate hydrolases"/>
    <property type="match status" value="1"/>
</dbReference>
<organism evidence="2 3">
    <name type="scientific">Agromyces seonyuensis</name>
    <dbReference type="NCBI Taxonomy" id="2662446"/>
    <lineage>
        <taxon>Bacteria</taxon>
        <taxon>Bacillati</taxon>
        <taxon>Actinomycetota</taxon>
        <taxon>Actinomycetes</taxon>
        <taxon>Micrococcales</taxon>
        <taxon>Microbacteriaceae</taxon>
        <taxon>Agromyces</taxon>
    </lineage>
</organism>
<evidence type="ECO:0000313" key="2">
    <source>
        <dbReference type="EMBL" id="MWB98617.1"/>
    </source>
</evidence>
<reference evidence="2 3" key="1">
    <citation type="submission" date="2019-12" db="EMBL/GenBank/DDBJ databases">
        <authorList>
            <person name="Kim Y.S."/>
        </authorList>
    </citation>
    <scope>NUCLEOTIDE SEQUENCE [LARGE SCALE GENOMIC DNA]</scope>
    <source>
        <strain evidence="2 3">MMS17-SY077</strain>
    </source>
</reference>
<keyword evidence="3" id="KW-1185">Reference proteome</keyword>
<dbReference type="PANTHER" id="PTHR34301">
    <property type="entry name" value="DNA-BINDING PROTEIN-RELATED"/>
    <property type="match status" value="1"/>
</dbReference>
<dbReference type="Pfam" id="PF13191">
    <property type="entry name" value="AAA_16"/>
    <property type="match status" value="1"/>
</dbReference>
<dbReference type="InterPro" id="IPR027417">
    <property type="entry name" value="P-loop_NTPase"/>
</dbReference>
<accession>A0A6I4P542</accession>
<dbReference type="EMBL" id="WSTA01000031">
    <property type="protein sequence ID" value="MWB98617.1"/>
    <property type="molecule type" value="Genomic_DNA"/>
</dbReference>
<sequence length="476" mass="52076">MTRKTRACRTRARNGVATARAANSARLGIIPPPLRDRLGFGQSTGRLGSLTQVYLLAVNRVQVQNPRVDAVTNPYTPNAGATPEALIGRDELLDSFDILLRRLERGRAEQSMILTGLRGVGKTVLLGEFARLALAAKWEVVELEAMKHDDKRFRQVLFSQLRSALLRISPRARWNDRARRAAGVLSSFGLTASTDGSVAVTWDIEPLEGAGDHGELALDLTDVLVSLGELAADHGHGFVLLVDEVQFLGERQLEAVIQAIHRTVQLRLPITFVGAGLPQIAELAGDAKSYAERLFRFPEVGSLERSEADLAFSSPALAEGVGWEADALDAAYALTQGYPYFIQELGYQVWSVAQASPITAADVAVAREAYESKLDGSFFRVRLDRTTPLQTAYLRAMAELGPEPQKASEVAKLMGRESTQLGPTRAELIDMGLLFTPVHGYAAFTVPDFDRFMLRAVPELVVPPPRHRKKDSPSDE</sequence>
<protein>
    <submittedName>
        <fullName evidence="2">AAA family ATPase</fullName>
    </submittedName>
</protein>
<dbReference type="Proteomes" id="UP000438182">
    <property type="component" value="Unassembled WGS sequence"/>
</dbReference>
<evidence type="ECO:0000313" key="3">
    <source>
        <dbReference type="Proteomes" id="UP000438182"/>
    </source>
</evidence>
<feature type="domain" description="Orc1-like AAA ATPase" evidence="1">
    <location>
        <begin position="86"/>
        <end position="273"/>
    </location>
</feature>
<dbReference type="InterPro" id="IPR041664">
    <property type="entry name" value="AAA_16"/>
</dbReference>
<dbReference type="Gene3D" id="3.40.50.300">
    <property type="entry name" value="P-loop containing nucleotide triphosphate hydrolases"/>
    <property type="match status" value="1"/>
</dbReference>
<name>A0A6I4P542_9MICO</name>
<evidence type="ECO:0000259" key="1">
    <source>
        <dbReference type="Pfam" id="PF13191"/>
    </source>
</evidence>
<dbReference type="PANTHER" id="PTHR34301:SF8">
    <property type="entry name" value="ATPASE DOMAIN-CONTAINING PROTEIN"/>
    <property type="match status" value="1"/>
</dbReference>
<comment type="caution">
    <text evidence="2">The sequence shown here is derived from an EMBL/GenBank/DDBJ whole genome shotgun (WGS) entry which is preliminary data.</text>
</comment>